<evidence type="ECO:0000313" key="3">
    <source>
        <dbReference type="Proteomes" id="UP001597391"/>
    </source>
</evidence>
<gene>
    <name evidence="2" type="ORF">ACFSYH_06670</name>
</gene>
<comment type="caution">
    <text evidence="2">The sequence shown here is derived from an EMBL/GenBank/DDBJ whole genome shotgun (WGS) entry which is preliminary data.</text>
</comment>
<feature type="domain" description="DUF6891" evidence="1">
    <location>
        <begin position="22"/>
        <end position="218"/>
    </location>
</feature>
<protein>
    <submittedName>
        <fullName evidence="2">DUF6891 domain-containing protein</fullName>
    </submittedName>
</protein>
<dbReference type="RefSeq" id="WP_377466038.1">
    <property type="nucleotide sequence ID" value="NZ_JBHUOP010000002.1"/>
</dbReference>
<evidence type="ECO:0000313" key="2">
    <source>
        <dbReference type="EMBL" id="MFD2840251.1"/>
    </source>
</evidence>
<dbReference type="Proteomes" id="UP001597391">
    <property type="component" value="Unassembled WGS sequence"/>
</dbReference>
<sequence>MTNLFNLAPPAYAIPQTWRLPEDDREYLHEQTWHLVLKGESDPAVYVEQFGDELEDAGVSDAEATKYFESVVELRRAQQAGWPEFPSGNVEAAFAELAEIGVVARADFTCCGSCASAEIGDERDESRKWRGFLYFHTQDTDRLVYDCETYVGYGAFLDAHVDEAVWNAMSESEQDHVYFEIVKQLMIAEVFPILEKHGLEVKWDQDLGTRILLGNATYVVRI</sequence>
<dbReference type="InterPro" id="IPR054186">
    <property type="entry name" value="DUF6891"/>
</dbReference>
<proteinExistence type="predicted"/>
<dbReference type="Pfam" id="PF21831">
    <property type="entry name" value="DUF6891"/>
    <property type="match status" value="1"/>
</dbReference>
<evidence type="ECO:0000259" key="1">
    <source>
        <dbReference type="Pfam" id="PF21831"/>
    </source>
</evidence>
<keyword evidence="3" id="KW-1185">Reference proteome</keyword>
<organism evidence="2 3">
    <name type="scientific">Populibacterium corticicola</name>
    <dbReference type="NCBI Taxonomy" id="1812826"/>
    <lineage>
        <taxon>Bacteria</taxon>
        <taxon>Bacillati</taxon>
        <taxon>Actinomycetota</taxon>
        <taxon>Actinomycetes</taxon>
        <taxon>Micrococcales</taxon>
        <taxon>Jonesiaceae</taxon>
        <taxon>Populibacterium</taxon>
    </lineage>
</organism>
<reference evidence="3" key="1">
    <citation type="journal article" date="2019" name="Int. J. Syst. Evol. Microbiol.">
        <title>The Global Catalogue of Microorganisms (GCM) 10K type strain sequencing project: providing services to taxonomists for standard genome sequencing and annotation.</title>
        <authorList>
            <consortium name="The Broad Institute Genomics Platform"/>
            <consortium name="The Broad Institute Genome Sequencing Center for Infectious Disease"/>
            <person name="Wu L."/>
            <person name="Ma J."/>
        </authorList>
    </citation>
    <scope>NUCLEOTIDE SEQUENCE [LARGE SCALE GENOMIC DNA]</scope>
    <source>
        <strain evidence="3">KCTC 33576</strain>
    </source>
</reference>
<dbReference type="EMBL" id="JBHUOP010000002">
    <property type="protein sequence ID" value="MFD2840251.1"/>
    <property type="molecule type" value="Genomic_DNA"/>
</dbReference>
<name>A0ABW5XG84_9MICO</name>
<accession>A0ABW5XG84</accession>